<sequence length="72" mass="7787">MRQATLPCGVASLTATAERAPFNQRTRAPQGRGALSDLRLPPRGHDQPRRSRGRKASRSGPARGALARKDAR</sequence>
<evidence type="ECO:0000313" key="3">
    <source>
        <dbReference type="Proteomes" id="UP001551011"/>
    </source>
</evidence>
<protein>
    <submittedName>
        <fullName evidence="2">DUF6380 family protein</fullName>
    </submittedName>
</protein>
<comment type="caution">
    <text evidence="2">The sequence shown here is derived from an EMBL/GenBank/DDBJ whole genome shotgun (WGS) entry which is preliminary data.</text>
</comment>
<dbReference type="Proteomes" id="UP001551011">
    <property type="component" value="Unassembled WGS sequence"/>
</dbReference>
<dbReference type="RefSeq" id="WP_356196847.1">
    <property type="nucleotide sequence ID" value="NZ_JBEXDP010000090.1"/>
</dbReference>
<evidence type="ECO:0000256" key="1">
    <source>
        <dbReference type="SAM" id="MobiDB-lite"/>
    </source>
</evidence>
<organism evidence="2 3">
    <name type="scientific">Streptomyces flaveolus</name>
    <dbReference type="NCBI Taxonomy" id="67297"/>
    <lineage>
        <taxon>Bacteria</taxon>
        <taxon>Bacillati</taxon>
        <taxon>Actinomycetota</taxon>
        <taxon>Actinomycetes</taxon>
        <taxon>Kitasatosporales</taxon>
        <taxon>Streptomycetaceae</taxon>
        <taxon>Streptomyces</taxon>
    </lineage>
</organism>
<dbReference type="EMBL" id="JBFAEG010000022">
    <property type="protein sequence ID" value="MEU5710674.1"/>
    <property type="molecule type" value="Genomic_DNA"/>
</dbReference>
<reference evidence="2 3" key="1">
    <citation type="submission" date="2024-06" db="EMBL/GenBank/DDBJ databases">
        <title>The Natural Products Discovery Center: Release of the First 8490 Sequenced Strains for Exploring Actinobacteria Biosynthetic Diversity.</title>
        <authorList>
            <person name="Kalkreuter E."/>
            <person name="Kautsar S.A."/>
            <person name="Yang D."/>
            <person name="Bader C.D."/>
            <person name="Teijaro C.N."/>
            <person name="Fluegel L."/>
            <person name="Davis C.M."/>
            <person name="Simpson J.R."/>
            <person name="Lauterbach L."/>
            <person name="Steele A.D."/>
            <person name="Gui C."/>
            <person name="Meng S."/>
            <person name="Li G."/>
            <person name="Viehrig K."/>
            <person name="Ye F."/>
            <person name="Su P."/>
            <person name="Kiefer A.F."/>
            <person name="Nichols A."/>
            <person name="Cepeda A.J."/>
            <person name="Yan W."/>
            <person name="Fan B."/>
            <person name="Jiang Y."/>
            <person name="Adhikari A."/>
            <person name="Zheng C.-J."/>
            <person name="Schuster L."/>
            <person name="Cowan T.M."/>
            <person name="Smanski M.J."/>
            <person name="Chevrette M.G."/>
            <person name="De Carvalho L.P.S."/>
            <person name="Shen B."/>
        </authorList>
    </citation>
    <scope>NUCLEOTIDE SEQUENCE [LARGE SCALE GENOMIC DNA]</scope>
    <source>
        <strain evidence="2 3">NPDC020594</strain>
    </source>
</reference>
<feature type="region of interest" description="Disordered" evidence="1">
    <location>
        <begin position="16"/>
        <end position="72"/>
    </location>
</feature>
<accession>A0ABV3AFE3</accession>
<dbReference type="Pfam" id="PF19907">
    <property type="entry name" value="DUF6380"/>
    <property type="match status" value="1"/>
</dbReference>
<proteinExistence type="predicted"/>
<gene>
    <name evidence="2" type="ORF">AB0H04_28010</name>
</gene>
<keyword evidence="3" id="KW-1185">Reference proteome</keyword>
<evidence type="ECO:0000313" key="2">
    <source>
        <dbReference type="EMBL" id="MEU5710674.1"/>
    </source>
</evidence>
<dbReference type="InterPro" id="IPR045960">
    <property type="entry name" value="DUF6380"/>
</dbReference>
<name>A0ABV3AFE3_9ACTN</name>